<sequence length="115" mass="12629">MLEFKEESDLYRVYRIDFFLSYGNSDGSVSGDMEPFGTGIVFGRDGVPVGLDHVGRDDVPDGETGTVSTDVYVSSDGTYQYTFHVGEKCRIWKVSVQTSDQAYSETGTRLSVSGT</sequence>
<evidence type="ECO:0000313" key="2">
    <source>
        <dbReference type="Proteomes" id="UP000273278"/>
    </source>
</evidence>
<dbReference type="AlphaFoldDB" id="A0A3G3IFL6"/>
<evidence type="ECO:0000313" key="1">
    <source>
        <dbReference type="EMBL" id="AYQ54529.1"/>
    </source>
</evidence>
<protein>
    <submittedName>
        <fullName evidence="1">Uncharacterized protein</fullName>
    </submittedName>
</protein>
<dbReference type="RefSeq" id="WP_015504243.1">
    <property type="nucleotide sequence ID" value="NZ_CP017686.1"/>
</dbReference>
<reference evidence="1 2" key="1">
    <citation type="submission" date="2016-10" db="EMBL/GenBank/DDBJ databases">
        <title>Complete genome of the TMA-utilizing, human hosted archaeon Methanomethylophilus alvus Gen. nov, sp. nov., strain Mx-05, derived from a pure culture.</title>
        <authorList>
            <person name="Brugere J.-F."/>
            <person name="Ben Hania W."/>
            <person name="Chaudhary P.P."/>
            <person name="Gaci N."/>
            <person name="Borrel G."/>
            <person name="Cao Van Tuat L."/>
            <person name="Fardeau M.-L."/>
            <person name="Harris H.M.B."/>
            <person name="O'Toole P.W."/>
            <person name="Ollivier B."/>
        </authorList>
    </citation>
    <scope>NUCLEOTIDE SEQUENCE [LARGE SCALE GENOMIC DNA]</scope>
    <source>
        <strain evidence="1 2">Mx-05</strain>
    </source>
</reference>
<dbReference type="Proteomes" id="UP000273278">
    <property type="component" value="Chromosome"/>
</dbReference>
<name>A0A3G3IFL6_9ARCH</name>
<organism evidence="1 2">
    <name type="scientific">Methanomethylophilus alvi</name>
    <dbReference type="NCBI Taxonomy" id="1291540"/>
    <lineage>
        <taxon>Archaea</taxon>
        <taxon>Methanobacteriati</taxon>
        <taxon>Thermoplasmatota</taxon>
        <taxon>Thermoplasmata</taxon>
        <taxon>Methanomassiliicoccales</taxon>
        <taxon>Methanomethylophilaceae</taxon>
        <taxon>Methanomethylophilus</taxon>
    </lineage>
</organism>
<dbReference type="GeneID" id="41321144"/>
<accession>A0A3G3IFL6</accession>
<gene>
    <name evidence="1" type="ORF">BKD89_01710</name>
</gene>
<proteinExistence type="predicted"/>
<dbReference type="EMBL" id="CP017686">
    <property type="protein sequence ID" value="AYQ54529.1"/>
    <property type="molecule type" value="Genomic_DNA"/>
</dbReference>